<dbReference type="Proteomes" id="UP000186817">
    <property type="component" value="Unassembled WGS sequence"/>
</dbReference>
<sequence length="123" mass="13592">MRPIYHRFVRGQLVPVHERTQRASANRAFSPASRSTKDYQWAAANWEANPEAPAWADDFFLPRTGQDKLNILDCIQRTVGHALGLSSAIDMRLTFAAKGKTAVLLPSSYDWSATAGLSTQTDG</sequence>
<protein>
    <submittedName>
        <fullName evidence="1">Uncharacterized protein</fullName>
    </submittedName>
</protein>
<organism evidence="1 2">
    <name type="scientific">Symbiodinium microadriaticum</name>
    <name type="common">Dinoflagellate</name>
    <name type="synonym">Zooxanthella microadriatica</name>
    <dbReference type="NCBI Taxonomy" id="2951"/>
    <lineage>
        <taxon>Eukaryota</taxon>
        <taxon>Sar</taxon>
        <taxon>Alveolata</taxon>
        <taxon>Dinophyceae</taxon>
        <taxon>Suessiales</taxon>
        <taxon>Symbiodiniaceae</taxon>
        <taxon>Symbiodinium</taxon>
    </lineage>
</organism>
<name>A0A1Q9F241_SYMMI</name>
<gene>
    <name evidence="1" type="ORF">AK812_SmicGene2193</name>
</gene>
<proteinExistence type="predicted"/>
<reference evidence="1 2" key="1">
    <citation type="submission" date="2016-02" db="EMBL/GenBank/DDBJ databases">
        <title>Genome analysis of coral dinoflagellate symbionts highlights evolutionary adaptations to a symbiotic lifestyle.</title>
        <authorList>
            <person name="Aranda M."/>
            <person name="Li Y."/>
            <person name="Liew Y.J."/>
            <person name="Baumgarten S."/>
            <person name="Simakov O."/>
            <person name="Wilson M."/>
            <person name="Piel J."/>
            <person name="Ashoor H."/>
            <person name="Bougouffa S."/>
            <person name="Bajic V.B."/>
            <person name="Ryu T."/>
            <person name="Ravasi T."/>
            <person name="Bayer T."/>
            <person name="Micklem G."/>
            <person name="Kim H."/>
            <person name="Bhak J."/>
            <person name="Lajeunesse T.C."/>
            <person name="Voolstra C.R."/>
        </authorList>
    </citation>
    <scope>NUCLEOTIDE SEQUENCE [LARGE SCALE GENOMIC DNA]</scope>
    <source>
        <strain evidence="1 2">CCMP2467</strain>
    </source>
</reference>
<evidence type="ECO:0000313" key="1">
    <source>
        <dbReference type="EMBL" id="OLQ13756.1"/>
    </source>
</evidence>
<dbReference type="AlphaFoldDB" id="A0A1Q9F241"/>
<evidence type="ECO:0000313" key="2">
    <source>
        <dbReference type="Proteomes" id="UP000186817"/>
    </source>
</evidence>
<keyword evidence="2" id="KW-1185">Reference proteome</keyword>
<accession>A0A1Q9F241</accession>
<comment type="caution">
    <text evidence="1">The sequence shown here is derived from an EMBL/GenBank/DDBJ whole genome shotgun (WGS) entry which is preliminary data.</text>
</comment>
<dbReference type="EMBL" id="LSRX01000024">
    <property type="protein sequence ID" value="OLQ13756.1"/>
    <property type="molecule type" value="Genomic_DNA"/>
</dbReference>